<dbReference type="EMBL" id="PDUG01000002">
    <property type="protein sequence ID" value="PIC49145.1"/>
    <property type="molecule type" value="Genomic_DNA"/>
</dbReference>
<name>A0A2G5VBH2_9PELO</name>
<dbReference type="AlphaFoldDB" id="A0A2G5VBH2"/>
<organism evidence="1 2">
    <name type="scientific">Caenorhabditis nigoni</name>
    <dbReference type="NCBI Taxonomy" id="1611254"/>
    <lineage>
        <taxon>Eukaryota</taxon>
        <taxon>Metazoa</taxon>
        <taxon>Ecdysozoa</taxon>
        <taxon>Nematoda</taxon>
        <taxon>Chromadorea</taxon>
        <taxon>Rhabditida</taxon>
        <taxon>Rhabditina</taxon>
        <taxon>Rhabditomorpha</taxon>
        <taxon>Rhabditoidea</taxon>
        <taxon>Rhabditidae</taxon>
        <taxon>Peloderinae</taxon>
        <taxon>Caenorhabditis</taxon>
    </lineage>
</organism>
<comment type="caution">
    <text evidence="1">The sequence shown here is derived from an EMBL/GenBank/DDBJ whole genome shotgun (WGS) entry which is preliminary data.</text>
</comment>
<protein>
    <submittedName>
        <fullName evidence="1">Uncharacterized protein</fullName>
    </submittedName>
</protein>
<keyword evidence="2" id="KW-1185">Reference proteome</keyword>
<accession>A0A2G5VBH2</accession>
<evidence type="ECO:0000313" key="1">
    <source>
        <dbReference type="EMBL" id="PIC49145.1"/>
    </source>
</evidence>
<proteinExistence type="predicted"/>
<gene>
    <name evidence="1" type="primary">Cnig_chr_II.g7845</name>
    <name evidence="1" type="ORF">B9Z55_007845</name>
</gene>
<reference evidence="2" key="1">
    <citation type="submission" date="2017-10" db="EMBL/GenBank/DDBJ databases">
        <title>Rapid genome shrinkage in a self-fertile nematode reveals novel sperm competition proteins.</title>
        <authorList>
            <person name="Yin D."/>
            <person name="Schwarz E.M."/>
            <person name="Thomas C.G."/>
            <person name="Felde R.L."/>
            <person name="Korf I.F."/>
            <person name="Cutter A.D."/>
            <person name="Schartner C.M."/>
            <person name="Ralston E.J."/>
            <person name="Meyer B.J."/>
            <person name="Haag E.S."/>
        </authorList>
    </citation>
    <scope>NUCLEOTIDE SEQUENCE [LARGE SCALE GENOMIC DNA]</scope>
    <source>
        <strain evidence="2">JU1422</strain>
    </source>
</reference>
<dbReference type="Proteomes" id="UP000230233">
    <property type="component" value="Chromosome II"/>
</dbReference>
<sequence length="218" mass="25564">MPKPTEPFCHFFENGYFKAFLVAFEGGFVELISGWQEVLLHHDTRDRRLSHNQTSQTGNEGHSPAIREFKLELTRFMFRFQFMIPADNDKMRIMKIFVTRSGMSEMWRVLPDACRAEAKILKSQGIKEHKVPFFFAFKMDGFQFSEFKSPIKNWSEFCSIWFNFRVWYADALLTAGLLFNGKRIPGPIADPFKMEIENYHAGLFPCDRYFISVHSDAL</sequence>
<evidence type="ECO:0000313" key="2">
    <source>
        <dbReference type="Proteomes" id="UP000230233"/>
    </source>
</evidence>